<dbReference type="InterPro" id="IPR024453">
    <property type="entry name" value="Peptidase_C92"/>
</dbReference>
<dbReference type="EMBL" id="MN043729">
    <property type="protein sequence ID" value="QDP42869.1"/>
    <property type="molecule type" value="Genomic_DNA"/>
</dbReference>
<reference evidence="3 4" key="1">
    <citation type="submission" date="2019-06" db="EMBL/GenBank/DDBJ databases">
        <authorList>
            <person name="Hertel R."/>
        </authorList>
    </citation>
    <scope>NUCLEOTIDE SEQUENCE [LARGE SCALE GENOMIC DNA]</scope>
</reference>
<keyword evidence="4" id="KW-1185">Reference proteome</keyword>
<dbReference type="SUPFAM" id="SSF54001">
    <property type="entry name" value="Cysteine proteinases"/>
    <property type="match status" value="1"/>
</dbReference>
<evidence type="ECO:0000256" key="2">
    <source>
        <dbReference type="ARBA" id="ARBA00034814"/>
    </source>
</evidence>
<accession>A0A516KMQ0</accession>
<organism evidence="3 4">
    <name type="scientific">Bacillus phage vB_BmeM-Goe8</name>
    <dbReference type="NCBI Taxonomy" id="2593638"/>
    <lineage>
        <taxon>Viruses</taxon>
        <taxon>Duplodnaviria</taxon>
        <taxon>Heunggongvirae</taxon>
        <taxon>Uroviricota</taxon>
        <taxon>Caudoviricetes</taxon>
        <taxon>Herelleviridae</taxon>
        <taxon>Bastillevirinae</taxon>
        <taxon>Goettingenvirus</taxon>
        <taxon>Goettingenvirus goe8</taxon>
    </lineage>
</organism>
<dbReference type="Pfam" id="PF05708">
    <property type="entry name" value="Peptidase_C92"/>
    <property type="match status" value="1"/>
</dbReference>
<dbReference type="InterPro" id="IPR038765">
    <property type="entry name" value="Papain-like_cys_pep_sf"/>
</dbReference>
<proteinExistence type="inferred from homology"/>
<dbReference type="GO" id="GO:0001897">
    <property type="term" value="P:symbiont-mediated cytolysis of host cell"/>
    <property type="evidence" value="ECO:0007669"/>
    <property type="project" value="UniProtKB-ARBA"/>
</dbReference>
<sequence length="159" mass="18521">MVKIEPGDVIFYRPTGFIGWLVSKITKSEYSHVSLAIDSYNIVEADRFIKSRISNLYFVEEVHKVYRLRNVTSEQQHKIVQNTLTMVGAGYDYKQIYGLFMRLVFKRETSVFNTANKYICSEIIDYAFQMSDIPRSDQLNVGDITPQELLGKYVLERVK</sequence>
<evidence type="ECO:0000313" key="4">
    <source>
        <dbReference type="Proteomes" id="UP000317800"/>
    </source>
</evidence>
<dbReference type="Gene3D" id="3.90.1720.10">
    <property type="entry name" value="endopeptidase domain like (from Nostoc punctiforme)"/>
    <property type="match status" value="1"/>
</dbReference>
<evidence type="ECO:0000256" key="1">
    <source>
        <dbReference type="ARBA" id="ARBA00034761"/>
    </source>
</evidence>
<gene>
    <name evidence="3" type="ORF">Goe8_c00960</name>
</gene>
<dbReference type="Proteomes" id="UP000317800">
    <property type="component" value="Segment"/>
</dbReference>
<evidence type="ECO:0000313" key="3">
    <source>
        <dbReference type="EMBL" id="QDP42869.1"/>
    </source>
</evidence>
<name>A0A516KMQ0_9CAUD</name>
<protein>
    <recommendedName>
        <fullName evidence="2">Protein OPG091</fullName>
    </recommendedName>
</protein>
<comment type="similarity">
    <text evidence="1">Belongs to the orthopoxvirus OPG091 family.</text>
</comment>